<dbReference type="GO" id="GO:0015668">
    <property type="term" value="F:type III site-specific deoxyribonuclease activity"/>
    <property type="evidence" value="ECO:0007669"/>
    <property type="project" value="InterPro"/>
</dbReference>
<dbReference type="GO" id="GO:0005524">
    <property type="term" value="F:ATP binding"/>
    <property type="evidence" value="ECO:0007669"/>
    <property type="project" value="InterPro"/>
</dbReference>
<protein>
    <recommendedName>
        <fullName evidence="1">Helicase ATP-binding domain-containing protein</fullName>
    </recommendedName>
</protein>
<dbReference type="Pfam" id="PF19778">
    <property type="entry name" value="RE_endonuc"/>
    <property type="match status" value="1"/>
</dbReference>
<organism evidence="2 3">
    <name type="scientific">Ornatilinea apprima</name>
    <dbReference type="NCBI Taxonomy" id="1134406"/>
    <lineage>
        <taxon>Bacteria</taxon>
        <taxon>Bacillati</taxon>
        <taxon>Chloroflexota</taxon>
        <taxon>Anaerolineae</taxon>
        <taxon>Anaerolineales</taxon>
        <taxon>Anaerolineaceae</taxon>
        <taxon>Ornatilinea</taxon>
    </lineage>
</organism>
<reference evidence="2 3" key="1">
    <citation type="submission" date="2015-07" db="EMBL/GenBank/DDBJ databases">
        <title>Genome sequence of Ornatilinea apprima DSM 23815.</title>
        <authorList>
            <person name="Hemp J."/>
            <person name="Ward L.M."/>
            <person name="Pace L.A."/>
            <person name="Fischer W.W."/>
        </authorList>
    </citation>
    <scope>NUCLEOTIDE SEQUENCE [LARGE SCALE GENOMIC DNA]</scope>
    <source>
        <strain evidence="2 3">P3M-1</strain>
    </source>
</reference>
<dbReference type="RefSeq" id="WP_075064567.1">
    <property type="nucleotide sequence ID" value="NZ_LGCL01000045.1"/>
</dbReference>
<dbReference type="Pfam" id="PF04851">
    <property type="entry name" value="ResIII"/>
    <property type="match status" value="1"/>
</dbReference>
<dbReference type="InterPro" id="IPR045572">
    <property type="entry name" value="RE_endonuc_C"/>
</dbReference>
<dbReference type="InterPro" id="IPR014001">
    <property type="entry name" value="Helicase_ATP-bd"/>
</dbReference>
<name>A0A0P6WTE0_9CHLR</name>
<dbReference type="OrthoDB" id="9804145at2"/>
<dbReference type="REBASE" id="132900">
    <property type="entry name" value="OapP3M1ORF18760P"/>
</dbReference>
<evidence type="ECO:0000313" key="3">
    <source>
        <dbReference type="Proteomes" id="UP000050417"/>
    </source>
</evidence>
<sequence length="926" mass="106169">MQFKFDPNQPFQLDAIQAITDLFHGQARLEAAPQFSLGSSALAAVPNQLELEADEILANLQAIQTRNGITPDTELKTISADITTANGKTTCQFYNFSVEMETGTGKTYVYLRTALELYQQYGLRKFIIVVPSVAIREGVIKTLEITKKHFEALYGNLPIHSYEYDSGNLTQVRGFALTNSIEIMVMTLASFNKDLNVIYQSTDRLQGETPVHLIQVTRPVLILDEPQNMESDKSIDSLASLNPLMTLRYSATHRNPYNIVYRLTPFEAYRQNLVKRIEVYSITKEDDQAKPYIRLVSVDSDKRTVTAKVIIHQRQANGSLKEKSITIKPGDDLQQKAKRLEYEGYVVDEIEPFRKAVVFTNREVIFEGMEIGADKEDIFEAQIAQTVEEHFKKQAWLKPYGLKVLSLFFIDRVANYQGEDGKPGPIQETFDRVFNRIKANYPDWKNADPNQVKAAYFAQKKIKGELQFKDSSSGDSQDDKAVYDLIMKDKEQLLSFDEPVGFIFSHSALKEGWDNPNVFQICTLNQTVSDVKKRQEIGRGIRLAVNQAGERDHNPQVNILTVIANESYDRFVTSLQSEIALEYIEEIEARYGKPIGKLTEQERAQIAEEYGAEILPPRPTNANQRVKVSLKKGFELDPNFKELWERIKHKTRYAVKVDTEQLIQDVLKDIGRVEVKPPRLVMSKVALDVKDDDNLFQALVKSQAKSLKSLQDRYPLPNLVELMSERMKQLNPPVRLTRRTLLEIIRRAPEKAQQAMLENPQEFAIQAVKIIQEKLSDQLIEGIQYEKITDWYEMTQFESEFDSWQNYLVPSRKSPYDHIKYDSEIEKQFVEDMEHLEQVLYYVKLPGWFKVDTPIGTYNPDWAIVWKEGELESSDPVLYLVRETKGTTSAGGLRGDEKKKITCGEHHFEDALKVDYKVVTSAKELP</sequence>
<dbReference type="GO" id="GO:0003677">
    <property type="term" value="F:DNA binding"/>
    <property type="evidence" value="ECO:0007669"/>
    <property type="project" value="InterPro"/>
</dbReference>
<dbReference type="InterPro" id="IPR027417">
    <property type="entry name" value="P-loop_NTPase"/>
</dbReference>
<dbReference type="SUPFAM" id="SSF52540">
    <property type="entry name" value="P-loop containing nucleoside triphosphate hydrolases"/>
    <property type="match status" value="1"/>
</dbReference>
<dbReference type="AlphaFoldDB" id="A0A0P6WTE0"/>
<proteinExistence type="predicted"/>
<evidence type="ECO:0000313" key="2">
    <source>
        <dbReference type="EMBL" id="KPL70084.1"/>
    </source>
</evidence>
<dbReference type="PATRIC" id="fig|1134406.4.peg.3058"/>
<gene>
    <name evidence="2" type="ORF">ADN00_18750</name>
</gene>
<keyword evidence="3" id="KW-1185">Reference proteome</keyword>
<evidence type="ECO:0000259" key="1">
    <source>
        <dbReference type="PROSITE" id="PS51192"/>
    </source>
</evidence>
<dbReference type="Gene3D" id="3.40.50.300">
    <property type="entry name" value="P-loop containing nucleotide triphosphate hydrolases"/>
    <property type="match status" value="2"/>
</dbReference>
<feature type="domain" description="Helicase ATP-binding" evidence="1">
    <location>
        <begin position="87"/>
        <end position="271"/>
    </location>
</feature>
<dbReference type="InterPro" id="IPR006935">
    <property type="entry name" value="Helicase/UvrB_N"/>
</dbReference>
<dbReference type="EMBL" id="LGCL01000045">
    <property type="protein sequence ID" value="KPL70084.1"/>
    <property type="molecule type" value="Genomic_DNA"/>
</dbReference>
<comment type="caution">
    <text evidence="2">The sequence shown here is derived from an EMBL/GenBank/DDBJ whole genome shotgun (WGS) entry which is preliminary data.</text>
</comment>
<dbReference type="PROSITE" id="PS51192">
    <property type="entry name" value="HELICASE_ATP_BIND_1"/>
    <property type="match status" value="1"/>
</dbReference>
<accession>A0A0P6WTE0</accession>
<dbReference type="Proteomes" id="UP000050417">
    <property type="component" value="Unassembled WGS sequence"/>
</dbReference>
<dbReference type="STRING" id="1134406.ADN00_18750"/>